<reference evidence="2" key="1">
    <citation type="submission" date="2018-05" db="EMBL/GenBank/DDBJ databases">
        <authorList>
            <person name="Lanie J.A."/>
            <person name="Ng W.-L."/>
            <person name="Kazmierczak K.M."/>
            <person name="Andrzejewski T.M."/>
            <person name="Davidsen T.M."/>
            <person name="Wayne K.J."/>
            <person name="Tettelin H."/>
            <person name="Glass J.I."/>
            <person name="Rusch D."/>
            <person name="Podicherti R."/>
            <person name="Tsui H.-C.T."/>
            <person name="Winkler M.E."/>
        </authorList>
    </citation>
    <scope>NUCLEOTIDE SEQUENCE</scope>
</reference>
<sequence length="160" mass="18415">MWWFMYACYLLTGISFCLVGLTGIQGYWDFSVLGVTHQTFALVAAMVYLLTETLIIFFFVGTGSSIKEFSQMHHLNPEYHQRSVSIKRVIYPPTLLNILLLMVVFVIGGAVHTRMIHPWFHGGLFLVTIIHFVKTIGIQHRSFKENTMIFIELSKLDLNK</sequence>
<keyword evidence="1" id="KW-0812">Transmembrane</keyword>
<keyword evidence="1" id="KW-1133">Transmembrane helix</keyword>
<feature type="transmembrane region" description="Helical" evidence="1">
    <location>
        <begin position="40"/>
        <end position="60"/>
    </location>
</feature>
<feature type="transmembrane region" description="Helical" evidence="1">
    <location>
        <begin position="89"/>
        <end position="113"/>
    </location>
</feature>
<feature type="transmembrane region" description="Helical" evidence="1">
    <location>
        <begin position="7"/>
        <end position="28"/>
    </location>
</feature>
<name>A0A382A6E8_9ZZZZ</name>
<protein>
    <submittedName>
        <fullName evidence="2">Uncharacterized protein</fullName>
    </submittedName>
</protein>
<dbReference type="EMBL" id="UINC01024105">
    <property type="protein sequence ID" value="SVA97106.1"/>
    <property type="molecule type" value="Genomic_DNA"/>
</dbReference>
<accession>A0A382A6E8</accession>
<proteinExistence type="predicted"/>
<organism evidence="2">
    <name type="scientific">marine metagenome</name>
    <dbReference type="NCBI Taxonomy" id="408172"/>
    <lineage>
        <taxon>unclassified sequences</taxon>
        <taxon>metagenomes</taxon>
        <taxon>ecological metagenomes</taxon>
    </lineage>
</organism>
<evidence type="ECO:0000256" key="1">
    <source>
        <dbReference type="SAM" id="Phobius"/>
    </source>
</evidence>
<feature type="transmembrane region" description="Helical" evidence="1">
    <location>
        <begin position="119"/>
        <end position="138"/>
    </location>
</feature>
<keyword evidence="1" id="KW-0472">Membrane</keyword>
<dbReference type="AlphaFoldDB" id="A0A382A6E8"/>
<gene>
    <name evidence="2" type="ORF">METZ01_LOCUS149960</name>
</gene>
<evidence type="ECO:0000313" key="2">
    <source>
        <dbReference type="EMBL" id="SVA97106.1"/>
    </source>
</evidence>